<keyword evidence="3" id="KW-0132">Cell division</keyword>
<dbReference type="Gene3D" id="3.40.1390.10">
    <property type="entry name" value="MurE/MurF, N-terminal domain"/>
    <property type="match status" value="1"/>
</dbReference>
<feature type="domain" description="Mur ligase C-terminal" evidence="12">
    <location>
        <begin position="334"/>
        <end position="443"/>
    </location>
</feature>
<evidence type="ECO:0000256" key="1">
    <source>
        <dbReference type="ARBA" id="ARBA00022490"/>
    </source>
</evidence>
<dbReference type="InterPro" id="IPR005863">
    <property type="entry name" value="UDP-N-AcMur_synth"/>
</dbReference>
<dbReference type="GO" id="GO:0071555">
    <property type="term" value="P:cell wall organization"/>
    <property type="evidence" value="ECO:0007669"/>
    <property type="project" value="UniProtKB-KW"/>
</dbReference>
<dbReference type="GO" id="GO:0008360">
    <property type="term" value="P:regulation of cell shape"/>
    <property type="evidence" value="ECO:0007669"/>
    <property type="project" value="UniProtKB-KW"/>
</dbReference>
<dbReference type="AlphaFoldDB" id="A0A3B0U9J9"/>
<feature type="non-terminal residue" evidence="14">
    <location>
        <position position="446"/>
    </location>
</feature>
<dbReference type="SUPFAM" id="SSF53623">
    <property type="entry name" value="MurD-like peptide ligases, catalytic domain"/>
    <property type="match status" value="1"/>
</dbReference>
<dbReference type="Pfam" id="PF02875">
    <property type="entry name" value="Mur_ligase_C"/>
    <property type="match status" value="1"/>
</dbReference>
<keyword evidence="2 14" id="KW-0436">Ligase</keyword>
<keyword evidence="5" id="KW-0067">ATP-binding</keyword>
<dbReference type="InterPro" id="IPR013221">
    <property type="entry name" value="Mur_ligase_cen"/>
</dbReference>
<dbReference type="InterPro" id="IPR004101">
    <property type="entry name" value="Mur_ligase_C"/>
</dbReference>
<dbReference type="NCBIfam" id="TIGR01143">
    <property type="entry name" value="murF"/>
    <property type="match status" value="1"/>
</dbReference>
<evidence type="ECO:0000313" key="14">
    <source>
        <dbReference type="EMBL" id="VAW25043.1"/>
    </source>
</evidence>
<dbReference type="GO" id="GO:0005524">
    <property type="term" value="F:ATP binding"/>
    <property type="evidence" value="ECO:0007669"/>
    <property type="project" value="UniProtKB-KW"/>
</dbReference>
<feature type="domain" description="Mur ligase central" evidence="13">
    <location>
        <begin position="110"/>
        <end position="299"/>
    </location>
</feature>
<evidence type="ECO:0000256" key="3">
    <source>
        <dbReference type="ARBA" id="ARBA00022618"/>
    </source>
</evidence>
<dbReference type="InterPro" id="IPR035911">
    <property type="entry name" value="MurE/MurF_N"/>
</dbReference>
<dbReference type="GO" id="GO:0051301">
    <property type="term" value="P:cell division"/>
    <property type="evidence" value="ECO:0007669"/>
    <property type="project" value="UniProtKB-KW"/>
</dbReference>
<dbReference type="GO" id="GO:0009252">
    <property type="term" value="P:peptidoglycan biosynthetic process"/>
    <property type="evidence" value="ECO:0007669"/>
    <property type="project" value="UniProtKB-KW"/>
</dbReference>
<dbReference type="InterPro" id="IPR036565">
    <property type="entry name" value="Mur-like_cat_sf"/>
</dbReference>
<reference evidence="14" key="1">
    <citation type="submission" date="2018-06" db="EMBL/GenBank/DDBJ databases">
        <authorList>
            <person name="Zhirakovskaya E."/>
        </authorList>
    </citation>
    <scope>NUCLEOTIDE SEQUENCE</scope>
</reference>
<gene>
    <name evidence="14" type="ORF">MNBD_ALPHA11-1967</name>
</gene>
<protein>
    <recommendedName>
        <fullName evidence="10">UDP-MurNAc-pentapeptide synthetase</fullName>
    </recommendedName>
</protein>
<keyword evidence="1" id="KW-0963">Cytoplasm</keyword>
<dbReference type="InterPro" id="IPR036615">
    <property type="entry name" value="Mur_ligase_C_dom_sf"/>
</dbReference>
<evidence type="ECO:0000259" key="12">
    <source>
        <dbReference type="Pfam" id="PF02875"/>
    </source>
</evidence>
<dbReference type="Pfam" id="PF08245">
    <property type="entry name" value="Mur_ligase_M"/>
    <property type="match status" value="1"/>
</dbReference>
<sequence>MASLFSIAEIIAATGGQAHNIKAENISSVSIDSRSIAKGALYVPIVGERFDGHDFVEGALKNGAVVALVSKEHANRFSGLATIIVPDTLEAMVDIARAARMRSKAKIIAITGSAGKTTTKSMVAQILQEEGKTHASIKSFNNHWGVPLMLANMAADTQFGVFEIGMNHSGEIIPLVELVSPHIALITSIGAAHLGNFNNIEGIARAKAEIFSGLMPDGCAIINSDHDHMEILISQARLDGVQNITSYGFGQEADVKITNYKVQDQTSSAYISMADDEFTLKLAVHGTHSIANAAGALIIADCLGVDMNKALESLEKFEASKGRGEVLLFGAGNKTIELIDESYNANPSSMAAALAVFSQRKRRGGNRILVLGEMLELGANSNQAHMDLAAAINACSANKVFMVGKHMQVLKPAIEPYSEVFLTNDAKQICPQIVNGLDWEDQIMVK</sequence>
<accession>A0A3B0U9J9</accession>
<dbReference type="Pfam" id="PF01225">
    <property type="entry name" value="Mur_ligase"/>
    <property type="match status" value="1"/>
</dbReference>
<keyword evidence="7" id="KW-0573">Peptidoglycan synthesis</keyword>
<evidence type="ECO:0000256" key="4">
    <source>
        <dbReference type="ARBA" id="ARBA00022741"/>
    </source>
</evidence>
<organism evidence="14">
    <name type="scientific">hydrothermal vent metagenome</name>
    <dbReference type="NCBI Taxonomy" id="652676"/>
    <lineage>
        <taxon>unclassified sequences</taxon>
        <taxon>metagenomes</taxon>
        <taxon>ecological metagenomes</taxon>
    </lineage>
</organism>
<proteinExistence type="inferred from homology"/>
<dbReference type="EMBL" id="UOEQ01000576">
    <property type="protein sequence ID" value="VAW25043.1"/>
    <property type="molecule type" value="Genomic_DNA"/>
</dbReference>
<dbReference type="PANTHER" id="PTHR43024:SF1">
    <property type="entry name" value="UDP-N-ACETYLMURAMOYL-TRIPEPTIDE--D-ALANYL-D-ALANINE LIGASE"/>
    <property type="match status" value="1"/>
</dbReference>
<evidence type="ECO:0000256" key="5">
    <source>
        <dbReference type="ARBA" id="ARBA00022840"/>
    </source>
</evidence>
<evidence type="ECO:0000259" key="11">
    <source>
        <dbReference type="Pfam" id="PF01225"/>
    </source>
</evidence>
<dbReference type="InterPro" id="IPR051046">
    <property type="entry name" value="MurCDEF_CellWall_CoF430Synth"/>
</dbReference>
<feature type="domain" description="Mur ligase N-terminal catalytic" evidence="11">
    <location>
        <begin position="26"/>
        <end position="73"/>
    </location>
</feature>
<dbReference type="InterPro" id="IPR000713">
    <property type="entry name" value="Mur_ligase_N"/>
</dbReference>
<keyword evidence="8" id="KW-0131">Cell cycle</keyword>
<evidence type="ECO:0000256" key="10">
    <source>
        <dbReference type="ARBA" id="ARBA00031461"/>
    </source>
</evidence>
<evidence type="ECO:0000256" key="7">
    <source>
        <dbReference type="ARBA" id="ARBA00022984"/>
    </source>
</evidence>
<dbReference type="SUPFAM" id="SSF63418">
    <property type="entry name" value="MurE/MurF N-terminal domain"/>
    <property type="match status" value="1"/>
</dbReference>
<evidence type="ECO:0000256" key="9">
    <source>
        <dbReference type="ARBA" id="ARBA00023316"/>
    </source>
</evidence>
<evidence type="ECO:0000259" key="13">
    <source>
        <dbReference type="Pfam" id="PF08245"/>
    </source>
</evidence>
<name>A0A3B0U9J9_9ZZZZ</name>
<keyword evidence="6" id="KW-0133">Cell shape</keyword>
<evidence type="ECO:0000256" key="6">
    <source>
        <dbReference type="ARBA" id="ARBA00022960"/>
    </source>
</evidence>
<keyword evidence="9" id="KW-0961">Cell wall biogenesis/degradation</keyword>
<evidence type="ECO:0000256" key="2">
    <source>
        <dbReference type="ARBA" id="ARBA00022598"/>
    </source>
</evidence>
<dbReference type="GO" id="GO:0047480">
    <property type="term" value="F:UDP-N-acetylmuramoyl-tripeptide-D-alanyl-D-alanine ligase activity"/>
    <property type="evidence" value="ECO:0007669"/>
    <property type="project" value="InterPro"/>
</dbReference>
<dbReference type="PANTHER" id="PTHR43024">
    <property type="entry name" value="UDP-N-ACETYLMURAMOYL-TRIPEPTIDE--D-ALANYL-D-ALANINE LIGASE"/>
    <property type="match status" value="1"/>
</dbReference>
<keyword evidence="4" id="KW-0547">Nucleotide-binding</keyword>
<dbReference type="Gene3D" id="3.40.1190.10">
    <property type="entry name" value="Mur-like, catalytic domain"/>
    <property type="match status" value="1"/>
</dbReference>
<dbReference type="Gene3D" id="3.90.190.20">
    <property type="entry name" value="Mur ligase, C-terminal domain"/>
    <property type="match status" value="1"/>
</dbReference>
<evidence type="ECO:0000256" key="8">
    <source>
        <dbReference type="ARBA" id="ARBA00023306"/>
    </source>
</evidence>
<dbReference type="HAMAP" id="MF_02019">
    <property type="entry name" value="MurF"/>
    <property type="match status" value="1"/>
</dbReference>
<dbReference type="SUPFAM" id="SSF53244">
    <property type="entry name" value="MurD-like peptide ligases, peptide-binding domain"/>
    <property type="match status" value="1"/>
</dbReference>